<sequence length="309" mass="35731">MGHVLQRLRTRGLPVSKGYRLTLTCNLYAERISEAKLARSMEVELPLMKYARNIINDKTFMPKGWCYLQLPASLTLANTSLWLGGYLGFYTSHAYSHASDTFSVSAIKGIDRAIWQGFLSLGYHVDLRPVLVTERYEDDSYRYVMGKYFPAETYQNWQVDDETHLKRLIKSWGISRVKFKEVVWMNESHDEHKQRQLMYMVYGNEAPIHSDYSYCTIIVHVPEWDNQLGARTKLTSDPDNESEYVSSLDIADIDREEAMAMDESEEEEEDESGSEYGGQIHACFLQPEIEGMSPENLWAYEVVKARLVN</sequence>
<organism evidence="1">
    <name type="scientific">Podospora anserina (strain S / ATCC MYA-4624 / DSM 980 / FGSC 10383)</name>
    <name type="common">Pleurage anserina</name>
    <dbReference type="NCBI Taxonomy" id="515849"/>
    <lineage>
        <taxon>Eukaryota</taxon>
        <taxon>Fungi</taxon>
        <taxon>Dikarya</taxon>
        <taxon>Ascomycota</taxon>
        <taxon>Pezizomycotina</taxon>
        <taxon>Sordariomycetes</taxon>
        <taxon>Sordariomycetidae</taxon>
        <taxon>Sordariales</taxon>
        <taxon>Podosporaceae</taxon>
        <taxon>Podospora</taxon>
        <taxon>Podospora anserina</taxon>
    </lineage>
</organism>
<dbReference type="GeneID" id="6191052"/>
<dbReference type="Proteomes" id="UP000001197">
    <property type="component" value="Chromosome 1"/>
</dbReference>
<evidence type="ECO:0000313" key="1">
    <source>
        <dbReference type="EMBL" id="CAP67330.1"/>
    </source>
</evidence>
<gene>
    <name evidence="1" type="ORF">PODANS_1_23357</name>
</gene>
<reference evidence="2" key="4">
    <citation type="submission" date="2015-04" db="EMBL/GenBank/DDBJ databases">
        <title>Maintaining two mating types: Structure of the mating type locus and its role in heterokaryosis in Podospora anserina.</title>
        <authorList>
            <person name="Grognet P."/>
            <person name="Bidard F."/>
            <person name="Kuchly C."/>
            <person name="Chan Ho Tong L."/>
            <person name="Coppin E."/>
            <person name="Ait Benkhali J."/>
            <person name="Couloux A."/>
            <person name="Wincker P."/>
            <person name="Debuchy R."/>
            <person name="Silar P."/>
        </authorList>
    </citation>
    <scope>NUCLEOTIDE SEQUENCE</scope>
</reference>
<dbReference type="KEGG" id="pan:PODANSg3692"/>
<dbReference type="EMBL" id="FO904936">
    <property type="protein sequence ID" value="CDP24742.1"/>
    <property type="molecule type" value="Genomic_DNA"/>
</dbReference>
<evidence type="ECO:0000313" key="3">
    <source>
        <dbReference type="Proteomes" id="UP000001197"/>
    </source>
</evidence>
<dbReference type="AlphaFoldDB" id="B2ASF7"/>
<reference evidence="1" key="2">
    <citation type="submission" date="2008-07" db="EMBL/GenBank/DDBJ databases">
        <authorList>
            <person name="Genoscope - CEA"/>
        </authorList>
    </citation>
    <scope>NUCLEOTIDE SEQUENCE</scope>
    <source>
        <strain evidence="1">S mat+</strain>
    </source>
</reference>
<accession>B2ASF7</accession>
<dbReference type="OrthoDB" id="27483at2759"/>
<reference evidence="1 3" key="1">
    <citation type="journal article" date="2008" name="Genome Biol.">
        <title>The genome sequence of the model ascomycete fungus Podospora anserina.</title>
        <authorList>
            <person name="Espagne E."/>
            <person name="Lespinet O."/>
            <person name="Malagnac F."/>
            <person name="Da Silva C."/>
            <person name="Jaillon O."/>
            <person name="Porcel B.M."/>
            <person name="Couloux A."/>
            <person name="Aury J.-M."/>
            <person name="Segurens B."/>
            <person name="Poulain J."/>
            <person name="Anthouard V."/>
            <person name="Grossetete S."/>
            <person name="Khalili H."/>
            <person name="Coppin E."/>
            <person name="Dequard-Chablat M."/>
            <person name="Picard M."/>
            <person name="Contamine V."/>
            <person name="Arnaise S."/>
            <person name="Bourdais A."/>
            <person name="Berteaux-Lecellier V."/>
            <person name="Gautheret D."/>
            <person name="de Vries R.P."/>
            <person name="Battaglia E."/>
            <person name="Coutinho P.M."/>
            <person name="Danchin E.G.J."/>
            <person name="Henrissat B."/>
            <person name="El Khoury R."/>
            <person name="Sainsard-Chanet A."/>
            <person name="Boivin A."/>
            <person name="Pinan-Lucarre B."/>
            <person name="Sellem C.H."/>
            <person name="Debuchy R."/>
            <person name="Wincker P."/>
            <person name="Weissenbach J."/>
            <person name="Silar P."/>
        </authorList>
    </citation>
    <scope>NUCLEOTIDE SEQUENCE [LARGE SCALE GENOMIC DNA]</scope>
    <source>
        <strain evidence="3">S / ATCC MYA-4624 / DSM 980 / FGSC 10383</strain>
        <strain evidence="1">S mat+</strain>
    </source>
</reference>
<dbReference type="HOGENOM" id="CLU_900528_0_0_1"/>
<proteinExistence type="predicted"/>
<evidence type="ECO:0000313" key="2">
    <source>
        <dbReference type="EMBL" id="CDP24742.1"/>
    </source>
</evidence>
<name>B2ASF7_PODAN</name>
<protein>
    <submittedName>
        <fullName evidence="1">Podospora anserina S mat+ genomic DNA chromosome 1, supercontig 6</fullName>
    </submittedName>
</protein>
<dbReference type="EMBL" id="CU633897">
    <property type="protein sequence ID" value="CAP67330.1"/>
    <property type="molecule type" value="Genomic_DNA"/>
</dbReference>
<keyword evidence="3" id="KW-1185">Reference proteome</keyword>
<dbReference type="VEuPathDB" id="FungiDB:PODANS_1_23357"/>
<reference evidence="3" key="3">
    <citation type="journal article" date="2014" name="Genetics">
        <title>Maintaining two mating types: Structure of the mating type locus and its role in heterokaryosis in Podospora anserina.</title>
        <authorList>
            <person name="Grognet P."/>
            <person name="Bidard F."/>
            <person name="Kuchly C."/>
            <person name="Tong L.C.H."/>
            <person name="Coppin E."/>
            <person name="Benkhali J.A."/>
            <person name="Couloux A."/>
            <person name="Wincker P."/>
            <person name="Debuchy R."/>
            <person name="Silar P."/>
        </authorList>
    </citation>
    <scope>GENOME REANNOTATION</scope>
    <source>
        <strain evidence="3">S / ATCC MYA-4624 / DSM 980 / FGSC 10383</strain>
    </source>
</reference>
<dbReference type="RefSeq" id="XP_001906659.1">
    <property type="nucleotide sequence ID" value="XM_001906624.1"/>
</dbReference>